<evidence type="ECO:0000313" key="4">
    <source>
        <dbReference type="EMBL" id="SLM86561.1"/>
    </source>
</evidence>
<name>A0A1X6WQD7_9ENTE</name>
<keyword evidence="1" id="KW-0597">Phosphoprotein</keyword>
<dbReference type="PROSITE" id="PS50930">
    <property type="entry name" value="HTH_LYTTR"/>
    <property type="match status" value="1"/>
</dbReference>
<proteinExistence type="predicted"/>
<evidence type="ECO:0000313" key="5">
    <source>
        <dbReference type="Proteomes" id="UP000195918"/>
    </source>
</evidence>
<dbReference type="Pfam" id="PF00072">
    <property type="entry name" value="Response_reg"/>
    <property type="match status" value="1"/>
</dbReference>
<dbReference type="InterPro" id="IPR007492">
    <property type="entry name" value="LytTR_DNA-bd_dom"/>
</dbReference>
<dbReference type="PANTHER" id="PTHR37299:SF1">
    <property type="entry name" value="STAGE 0 SPORULATION PROTEIN A HOMOLOG"/>
    <property type="match status" value="1"/>
</dbReference>
<dbReference type="PROSITE" id="PS50110">
    <property type="entry name" value="RESPONSE_REGULATORY"/>
    <property type="match status" value="1"/>
</dbReference>
<feature type="modified residue" description="4-aspartylphosphate" evidence="1">
    <location>
        <position position="56"/>
    </location>
</feature>
<dbReference type="Gene3D" id="3.40.50.2300">
    <property type="match status" value="1"/>
</dbReference>
<keyword evidence="5" id="KW-1185">Reference proteome</keyword>
<dbReference type="OrthoDB" id="3190595at2"/>
<dbReference type="Proteomes" id="UP000195918">
    <property type="component" value="Unassembled WGS sequence"/>
</dbReference>
<reference evidence="5" key="1">
    <citation type="submission" date="2017-02" db="EMBL/GenBank/DDBJ databases">
        <authorList>
            <person name="Dridi B."/>
        </authorList>
    </citation>
    <scope>NUCLEOTIDE SEQUENCE [LARGE SCALE GENOMIC DNA]</scope>
    <source>
        <strain evidence="5">bH819</strain>
    </source>
</reference>
<dbReference type="InterPro" id="IPR001789">
    <property type="entry name" value="Sig_transdc_resp-reg_receiver"/>
</dbReference>
<dbReference type="SUPFAM" id="SSF52172">
    <property type="entry name" value="CheY-like"/>
    <property type="match status" value="1"/>
</dbReference>
<dbReference type="RefSeq" id="WP_086952185.1">
    <property type="nucleotide sequence ID" value="NZ_FWFD01000015.1"/>
</dbReference>
<protein>
    <submittedName>
        <fullName evidence="4">Two-component system response regulator</fullName>
    </submittedName>
</protein>
<feature type="domain" description="Response regulatory" evidence="2">
    <location>
        <begin position="2"/>
        <end position="119"/>
    </location>
</feature>
<evidence type="ECO:0000256" key="1">
    <source>
        <dbReference type="PROSITE-ProRule" id="PRU00169"/>
    </source>
</evidence>
<dbReference type="GO" id="GO:0000156">
    <property type="term" value="F:phosphorelay response regulator activity"/>
    <property type="evidence" value="ECO:0007669"/>
    <property type="project" value="InterPro"/>
</dbReference>
<dbReference type="InterPro" id="IPR046947">
    <property type="entry name" value="LytR-like"/>
</dbReference>
<organism evidence="4 5">
    <name type="scientific">Vagococcus fluvialis bH819</name>
    <dbReference type="NCBI Taxonomy" id="1255619"/>
    <lineage>
        <taxon>Bacteria</taxon>
        <taxon>Bacillati</taxon>
        <taxon>Bacillota</taxon>
        <taxon>Bacilli</taxon>
        <taxon>Lactobacillales</taxon>
        <taxon>Enterococcaceae</taxon>
        <taxon>Vagococcus</taxon>
    </lineage>
</organism>
<dbReference type="Gene3D" id="2.40.50.1020">
    <property type="entry name" value="LytTr DNA-binding domain"/>
    <property type="match status" value="1"/>
</dbReference>
<dbReference type="PANTHER" id="PTHR37299">
    <property type="entry name" value="TRANSCRIPTIONAL REGULATOR-RELATED"/>
    <property type="match status" value="1"/>
</dbReference>
<dbReference type="SMART" id="SM00448">
    <property type="entry name" value="REC"/>
    <property type="match status" value="1"/>
</dbReference>
<dbReference type="SMART" id="SM00850">
    <property type="entry name" value="LytTR"/>
    <property type="match status" value="1"/>
</dbReference>
<dbReference type="AlphaFoldDB" id="A0A1X6WQD7"/>
<dbReference type="EMBL" id="FWFD01000015">
    <property type="protein sequence ID" value="SLM86561.1"/>
    <property type="molecule type" value="Genomic_DNA"/>
</dbReference>
<gene>
    <name evidence="4" type="ORF">FM121_10740</name>
</gene>
<dbReference type="GO" id="GO:0003677">
    <property type="term" value="F:DNA binding"/>
    <property type="evidence" value="ECO:0007669"/>
    <property type="project" value="InterPro"/>
</dbReference>
<feature type="domain" description="HTH LytTR-type" evidence="3">
    <location>
        <begin position="130"/>
        <end position="228"/>
    </location>
</feature>
<sequence>MKIAIVEDNQDEQNRLISCINQYSEEFNIPIDITTFSDGVQIVDKYAANFDMIYFDVEMPLMDGMTAAKKIRKMDDKIIIVFVTNYVQWAIEGYSVNARDFLLKPISYFNFKEHFTKIVSKLASNEKKSITLKVNSGYRKIHLDDIYYIESEGHYLNFYLLNNTLTILDSMKKIEEQLAEDDFYRCNNGYIVNLKHVTGIEKNIVHLGKFNVQVSRPRKKDFLSALTNYIGSEVN</sequence>
<dbReference type="Pfam" id="PF04397">
    <property type="entry name" value="LytTR"/>
    <property type="match status" value="1"/>
</dbReference>
<evidence type="ECO:0000259" key="3">
    <source>
        <dbReference type="PROSITE" id="PS50930"/>
    </source>
</evidence>
<dbReference type="InterPro" id="IPR011006">
    <property type="entry name" value="CheY-like_superfamily"/>
</dbReference>
<accession>A0A1X6WQD7</accession>
<evidence type="ECO:0000259" key="2">
    <source>
        <dbReference type="PROSITE" id="PS50110"/>
    </source>
</evidence>